<gene>
    <name evidence="2" type="ORF">ACFFJ6_17960</name>
</gene>
<organism evidence="2 3">
    <name type="scientific">Rhodopseudomonas telluris</name>
    <dbReference type="NCBI Taxonomy" id="644215"/>
    <lineage>
        <taxon>Bacteria</taxon>
        <taxon>Pseudomonadati</taxon>
        <taxon>Pseudomonadota</taxon>
        <taxon>Alphaproteobacteria</taxon>
        <taxon>Hyphomicrobiales</taxon>
        <taxon>Nitrobacteraceae</taxon>
        <taxon>Rhodopseudomonas</taxon>
    </lineage>
</organism>
<protein>
    <submittedName>
        <fullName evidence="2">Uncharacterized protein</fullName>
    </submittedName>
</protein>
<keyword evidence="1" id="KW-1133">Transmembrane helix</keyword>
<sequence length="111" mass="11589">MLDLVLLGLLPGLVLGLRFRVAVLLPVSLIGGLNILAIGLLLGESLQTALWTAIVPCVALAVGYVVGSLIGMLPVVERRLRAKRPVLSDATPMAAPPGFVRSVVGRLSSKK</sequence>
<feature type="transmembrane region" description="Helical" evidence="1">
    <location>
        <begin position="49"/>
        <end position="76"/>
    </location>
</feature>
<reference evidence="2 3" key="1">
    <citation type="submission" date="2024-09" db="EMBL/GenBank/DDBJ databases">
        <authorList>
            <person name="Sun Q."/>
            <person name="Mori K."/>
        </authorList>
    </citation>
    <scope>NUCLEOTIDE SEQUENCE [LARGE SCALE GENOMIC DNA]</scope>
    <source>
        <strain evidence="2 3">KCTC 23279</strain>
    </source>
</reference>
<keyword evidence="1" id="KW-0812">Transmembrane</keyword>
<evidence type="ECO:0000313" key="3">
    <source>
        <dbReference type="Proteomes" id="UP001589775"/>
    </source>
</evidence>
<name>A0ABV6EVX5_9BRAD</name>
<dbReference type="RefSeq" id="WP_378390307.1">
    <property type="nucleotide sequence ID" value="NZ_JBHLWM010000008.1"/>
</dbReference>
<keyword evidence="3" id="KW-1185">Reference proteome</keyword>
<comment type="caution">
    <text evidence="2">The sequence shown here is derived from an EMBL/GenBank/DDBJ whole genome shotgun (WGS) entry which is preliminary data.</text>
</comment>
<keyword evidence="1" id="KW-0472">Membrane</keyword>
<evidence type="ECO:0000256" key="1">
    <source>
        <dbReference type="SAM" id="Phobius"/>
    </source>
</evidence>
<accession>A0ABV6EVX5</accession>
<feature type="transmembrane region" description="Helical" evidence="1">
    <location>
        <begin position="21"/>
        <end position="43"/>
    </location>
</feature>
<evidence type="ECO:0000313" key="2">
    <source>
        <dbReference type="EMBL" id="MFC0242381.1"/>
    </source>
</evidence>
<dbReference type="EMBL" id="JBHLWM010000008">
    <property type="protein sequence ID" value="MFC0242381.1"/>
    <property type="molecule type" value="Genomic_DNA"/>
</dbReference>
<dbReference type="Proteomes" id="UP001589775">
    <property type="component" value="Unassembled WGS sequence"/>
</dbReference>
<proteinExistence type="predicted"/>